<dbReference type="AlphaFoldDB" id="A0A183FVE4"/>
<dbReference type="EMBL" id="UZAH01027429">
    <property type="protein sequence ID" value="VDO91576.1"/>
    <property type="molecule type" value="Genomic_DNA"/>
</dbReference>
<accession>A0A183FVE4</accession>
<protein>
    <submittedName>
        <fullName evidence="3">DUF3800 domain-containing protein</fullName>
    </submittedName>
</protein>
<name>A0A183FVE4_HELPZ</name>
<organism evidence="2 3">
    <name type="scientific">Heligmosomoides polygyrus</name>
    <name type="common">Parasitic roundworm</name>
    <dbReference type="NCBI Taxonomy" id="6339"/>
    <lineage>
        <taxon>Eukaryota</taxon>
        <taxon>Metazoa</taxon>
        <taxon>Ecdysozoa</taxon>
        <taxon>Nematoda</taxon>
        <taxon>Chromadorea</taxon>
        <taxon>Rhabditida</taxon>
        <taxon>Rhabditina</taxon>
        <taxon>Rhabditomorpha</taxon>
        <taxon>Strongyloidea</taxon>
        <taxon>Heligmosomidae</taxon>
        <taxon>Heligmosomoides</taxon>
    </lineage>
</organism>
<gene>
    <name evidence="1" type="ORF">HPBE_LOCUS12274</name>
</gene>
<evidence type="ECO:0000313" key="3">
    <source>
        <dbReference type="WBParaSite" id="HPBE_0001227301-mRNA-1"/>
    </source>
</evidence>
<dbReference type="Proteomes" id="UP000050761">
    <property type="component" value="Unassembled WGS sequence"/>
</dbReference>
<reference evidence="3" key="2">
    <citation type="submission" date="2019-09" db="UniProtKB">
        <authorList>
            <consortium name="WormBaseParasite"/>
        </authorList>
    </citation>
    <scope>IDENTIFICATION</scope>
</reference>
<evidence type="ECO:0000313" key="1">
    <source>
        <dbReference type="EMBL" id="VDO91576.1"/>
    </source>
</evidence>
<proteinExistence type="predicted"/>
<reference evidence="1 2" key="1">
    <citation type="submission" date="2018-11" db="EMBL/GenBank/DDBJ databases">
        <authorList>
            <consortium name="Pathogen Informatics"/>
        </authorList>
    </citation>
    <scope>NUCLEOTIDE SEQUENCE [LARGE SCALE GENOMIC DNA]</scope>
</reference>
<sequence length="100" mass="11143">MSWPRVEEVGHPSPVFVVVDELLLSQGALHRAEYVIVAWGNVRAVQRIRQDGPDKFFDFLRNDFGGMKPRPFSKLVEGVSTRFGFKFGAGFGVGFGADKL</sequence>
<keyword evidence="2" id="KW-1185">Reference proteome</keyword>
<evidence type="ECO:0000313" key="2">
    <source>
        <dbReference type="Proteomes" id="UP000050761"/>
    </source>
</evidence>
<accession>A0A3P7YSU5</accession>
<dbReference type="WBParaSite" id="HPBE_0001227301-mRNA-1">
    <property type="protein sequence ID" value="HPBE_0001227301-mRNA-1"/>
    <property type="gene ID" value="HPBE_0001227301"/>
</dbReference>